<dbReference type="InterPro" id="IPR050582">
    <property type="entry name" value="HAD-like_SerB"/>
</dbReference>
<organism evidence="2 3">
    <name type="scientific">Cryobacterium shii</name>
    <dbReference type="NCBI Taxonomy" id="1259235"/>
    <lineage>
        <taxon>Bacteria</taxon>
        <taxon>Bacillati</taxon>
        <taxon>Actinomycetota</taxon>
        <taxon>Actinomycetes</taxon>
        <taxon>Micrococcales</taxon>
        <taxon>Microbacteriaceae</taxon>
        <taxon>Cryobacterium</taxon>
    </lineage>
</organism>
<evidence type="ECO:0000256" key="1">
    <source>
        <dbReference type="ARBA" id="ARBA00009184"/>
    </source>
</evidence>
<dbReference type="NCBIfam" id="TIGR01488">
    <property type="entry name" value="HAD-SF-IB"/>
    <property type="match status" value="1"/>
</dbReference>
<dbReference type="NCBIfam" id="TIGR01490">
    <property type="entry name" value="HAD-SF-IB-hyp1"/>
    <property type="match status" value="1"/>
</dbReference>
<protein>
    <submittedName>
        <fullName evidence="2">HAD-IB family hydrolase</fullName>
    </submittedName>
</protein>
<dbReference type="PANTHER" id="PTHR43344">
    <property type="entry name" value="PHOSPHOSERINE PHOSPHATASE"/>
    <property type="match status" value="1"/>
</dbReference>
<keyword evidence="3" id="KW-1185">Reference proteome</keyword>
<evidence type="ECO:0000313" key="3">
    <source>
        <dbReference type="Proteomes" id="UP000297403"/>
    </source>
</evidence>
<gene>
    <name evidence="2" type="ORF">E3O49_10640</name>
</gene>
<dbReference type="Pfam" id="PF12710">
    <property type="entry name" value="HAD"/>
    <property type="match status" value="1"/>
</dbReference>
<evidence type="ECO:0000313" key="2">
    <source>
        <dbReference type="EMBL" id="TFC45616.1"/>
    </source>
</evidence>
<dbReference type="Proteomes" id="UP000297403">
    <property type="component" value="Unassembled WGS sequence"/>
</dbReference>
<comment type="caution">
    <text evidence="2">The sequence shown here is derived from an EMBL/GenBank/DDBJ whole genome shotgun (WGS) entry which is preliminary data.</text>
</comment>
<dbReference type="AlphaFoldDB" id="A0AAQ2C5R2"/>
<sequence>MLAPRAPAQLDSAHLSEATATRAIAFFDVDNTLMRGASLYHLGIGAWRRRMISGREILSFVWKQARFIAVGENGVHLATVRERALEVVVGHTRAEITVLSREIFDARLLRRLWPETVAVARAHLAAGREVWLVSATAQEVADVIAERLGLTGAVGTVLEAVEGVYTGRLADGVCHGDRKARAAGTRAVASGADLSHCWAYSDSRNDIPLLNLVGNPVVVNPDARLHRYAVARHWPVMRMKRGSIAAAARASKKR</sequence>
<keyword evidence="2" id="KW-0378">Hydrolase</keyword>
<accession>A0AAQ2C5R2</accession>
<dbReference type="CDD" id="cd02612">
    <property type="entry name" value="HAD_PGPPase"/>
    <property type="match status" value="1"/>
</dbReference>
<reference evidence="2 3" key="1">
    <citation type="submission" date="2019-03" db="EMBL/GenBank/DDBJ databases">
        <title>Genomics of glacier-inhabiting Cryobacterium strains.</title>
        <authorList>
            <person name="Liu Q."/>
            <person name="Xin Y.-H."/>
        </authorList>
    </citation>
    <scope>NUCLEOTIDE SEQUENCE [LARGE SCALE GENOMIC DNA]</scope>
    <source>
        <strain evidence="3">TMT1-22</strain>
    </source>
</reference>
<dbReference type="Gene3D" id="1.20.1440.100">
    <property type="entry name" value="SG protein - dephosphorylation function"/>
    <property type="match status" value="1"/>
</dbReference>
<dbReference type="Gene3D" id="3.40.50.1000">
    <property type="entry name" value="HAD superfamily/HAD-like"/>
    <property type="match status" value="1"/>
</dbReference>
<dbReference type="PANTHER" id="PTHR43344:SF15">
    <property type="entry name" value="PHOSPHOSERINE PHOSPHATASE SERB1"/>
    <property type="match status" value="1"/>
</dbReference>
<dbReference type="SUPFAM" id="SSF56784">
    <property type="entry name" value="HAD-like"/>
    <property type="match status" value="1"/>
</dbReference>
<dbReference type="InterPro" id="IPR006385">
    <property type="entry name" value="HAD_hydro_SerB1"/>
</dbReference>
<name>A0AAQ2C5R2_9MICO</name>
<dbReference type="InterPro" id="IPR023214">
    <property type="entry name" value="HAD_sf"/>
</dbReference>
<dbReference type="InterPro" id="IPR036412">
    <property type="entry name" value="HAD-like_sf"/>
</dbReference>
<comment type="similarity">
    <text evidence="1">Belongs to the HAD-like hydrolase superfamily. SerB family.</text>
</comment>
<dbReference type="GO" id="GO:0016787">
    <property type="term" value="F:hydrolase activity"/>
    <property type="evidence" value="ECO:0007669"/>
    <property type="project" value="UniProtKB-KW"/>
</dbReference>
<dbReference type="EMBL" id="SOFY01000057">
    <property type="protein sequence ID" value="TFC45616.1"/>
    <property type="molecule type" value="Genomic_DNA"/>
</dbReference>
<proteinExistence type="inferred from homology"/>